<evidence type="ECO:0000259" key="1">
    <source>
        <dbReference type="SMART" id="SM00829"/>
    </source>
</evidence>
<dbReference type="Pfam" id="PF08240">
    <property type="entry name" value="ADH_N"/>
    <property type="match status" value="1"/>
</dbReference>
<dbReference type="CDD" id="cd08267">
    <property type="entry name" value="MDR1"/>
    <property type="match status" value="1"/>
</dbReference>
<dbReference type="GO" id="GO:0016491">
    <property type="term" value="F:oxidoreductase activity"/>
    <property type="evidence" value="ECO:0007669"/>
    <property type="project" value="InterPro"/>
</dbReference>
<dbReference type="Gene3D" id="3.90.180.10">
    <property type="entry name" value="Medium-chain alcohol dehydrogenases, catalytic domain"/>
    <property type="match status" value="1"/>
</dbReference>
<comment type="caution">
    <text evidence="2">The sequence shown here is derived from an EMBL/GenBank/DDBJ whole genome shotgun (WGS) entry which is preliminary data.</text>
</comment>
<dbReference type="Proteomes" id="UP000298493">
    <property type="component" value="Unassembled WGS sequence"/>
</dbReference>
<dbReference type="InterPro" id="IPR013154">
    <property type="entry name" value="ADH-like_N"/>
</dbReference>
<proteinExistence type="predicted"/>
<feature type="domain" description="Enoyl reductase (ER)" evidence="1">
    <location>
        <begin position="44"/>
        <end position="359"/>
    </location>
</feature>
<gene>
    <name evidence="2" type="ORF">E6O75_ATG04043</name>
</gene>
<dbReference type="SUPFAM" id="SSF50129">
    <property type="entry name" value="GroES-like"/>
    <property type="match status" value="1"/>
</dbReference>
<dbReference type="Gene3D" id="3.40.50.720">
    <property type="entry name" value="NAD(P)-binding Rossmann-like Domain"/>
    <property type="match status" value="1"/>
</dbReference>
<dbReference type="PANTHER" id="PTHR44013:SF1">
    <property type="entry name" value="ZINC-TYPE ALCOHOL DEHYDROGENASE-LIKE PROTEIN C16A3.02C"/>
    <property type="match status" value="1"/>
</dbReference>
<dbReference type="STRING" id="86259.A0A4Z1P9J3"/>
<dbReference type="InterPro" id="IPR052733">
    <property type="entry name" value="Chloroplast_QOR"/>
</dbReference>
<protein>
    <submittedName>
        <fullName evidence="2">NAD(P)-binding protein</fullName>
    </submittedName>
</protein>
<dbReference type="SUPFAM" id="SSF51735">
    <property type="entry name" value="NAD(P)-binding Rossmann-fold domains"/>
    <property type="match status" value="1"/>
</dbReference>
<accession>A0A4Z1P9J3</accession>
<dbReference type="EMBL" id="SNSC02000004">
    <property type="protein sequence ID" value="TID24838.1"/>
    <property type="molecule type" value="Genomic_DNA"/>
</dbReference>
<reference evidence="2 3" key="1">
    <citation type="submission" date="2019-04" db="EMBL/GenBank/DDBJ databases">
        <title>High contiguity whole genome sequence and gene annotation resource for two Venturia nashicola isolates.</title>
        <authorList>
            <person name="Prokchorchik M."/>
            <person name="Won K."/>
            <person name="Lee Y."/>
            <person name="Choi E.D."/>
            <person name="Segonzac C."/>
            <person name="Sohn K.H."/>
        </authorList>
    </citation>
    <scope>NUCLEOTIDE SEQUENCE [LARGE SCALE GENOMIC DNA]</scope>
    <source>
        <strain evidence="2 3">PRI2</strain>
    </source>
</reference>
<dbReference type="InterPro" id="IPR036291">
    <property type="entry name" value="NAD(P)-bd_dom_sf"/>
</dbReference>
<dbReference type="AlphaFoldDB" id="A0A4Z1P9J3"/>
<organism evidence="2 3">
    <name type="scientific">Venturia nashicola</name>
    <dbReference type="NCBI Taxonomy" id="86259"/>
    <lineage>
        <taxon>Eukaryota</taxon>
        <taxon>Fungi</taxon>
        <taxon>Dikarya</taxon>
        <taxon>Ascomycota</taxon>
        <taxon>Pezizomycotina</taxon>
        <taxon>Dothideomycetes</taxon>
        <taxon>Pleosporomycetidae</taxon>
        <taxon>Venturiales</taxon>
        <taxon>Venturiaceae</taxon>
        <taxon>Venturia</taxon>
    </lineage>
</organism>
<sequence>MAESIASKITESLPSKMTVSLPPKMTEPLPSTMRVWQYSSTKGGVEKNLKLNNYAPLPHPKPSQHLVQVIATALNPVDYKPQEVPVVNRIILPKFATPGIDFAGRIVIPAERSDLKVGQLIFGACGTSPFSGGGLAEYAIVESSNATLVPHGVPPVEVSCVAVAGMTAYQSIVPRIRAGDRVFINGGSGGVGVFGIQMAKAMGAHVTTACSGYNVAFVKGLGADEVIDYRTTNVVDALVASGRGFDHAVDNAGKDKEIFWRADEYLNPEAAIVVVAGEPTLDGAIDTFKRKLLPKLFGGIKGKVEGFWPYPKKEDLEQIGLWIKEGKVKTVFDERFKFEDAPRAVEKLKTGRARGKIVVDVAE</sequence>
<keyword evidence="3" id="KW-1185">Reference proteome</keyword>
<dbReference type="InterPro" id="IPR011032">
    <property type="entry name" value="GroES-like_sf"/>
</dbReference>
<dbReference type="Pfam" id="PF13602">
    <property type="entry name" value="ADH_zinc_N_2"/>
    <property type="match status" value="1"/>
</dbReference>
<dbReference type="InterPro" id="IPR020843">
    <property type="entry name" value="ER"/>
</dbReference>
<dbReference type="PANTHER" id="PTHR44013">
    <property type="entry name" value="ZINC-TYPE ALCOHOL DEHYDROGENASE-LIKE PROTEIN C16A3.02C"/>
    <property type="match status" value="1"/>
</dbReference>
<name>A0A4Z1P9J3_9PEZI</name>
<evidence type="ECO:0000313" key="3">
    <source>
        <dbReference type="Proteomes" id="UP000298493"/>
    </source>
</evidence>
<evidence type="ECO:0000313" key="2">
    <source>
        <dbReference type="EMBL" id="TID24838.1"/>
    </source>
</evidence>
<dbReference type="SMART" id="SM00829">
    <property type="entry name" value="PKS_ER"/>
    <property type="match status" value="1"/>
</dbReference>